<dbReference type="EMBL" id="JAAKZV010000039">
    <property type="protein sequence ID" value="NGN64628.1"/>
    <property type="molecule type" value="Genomic_DNA"/>
</dbReference>
<organism evidence="1 2">
    <name type="scientific">Streptomyces coryli</name>
    <dbReference type="NCBI Taxonomy" id="1128680"/>
    <lineage>
        <taxon>Bacteria</taxon>
        <taxon>Bacillati</taxon>
        <taxon>Actinomycetota</taxon>
        <taxon>Actinomycetes</taxon>
        <taxon>Kitasatosporales</taxon>
        <taxon>Streptomycetaceae</taxon>
        <taxon>Streptomyces</taxon>
    </lineage>
</organism>
<dbReference type="AlphaFoldDB" id="A0A6G4TZS7"/>
<name>A0A6G4TZS7_9ACTN</name>
<proteinExistence type="predicted"/>
<gene>
    <name evidence="1" type="ORF">G5C51_12040</name>
</gene>
<comment type="caution">
    <text evidence="1">The sequence shown here is derived from an EMBL/GenBank/DDBJ whole genome shotgun (WGS) entry which is preliminary data.</text>
</comment>
<sequence length="95" mass="10846">MYFGGSARTQQVRLGEDAARTVVRTGPARLHGKKLKPHIRREPVRGAAVRDYDGDGRAEVVLRWWVEFDGNPTHVWVTDRGRDETAFTDEPFTRP</sequence>
<keyword evidence="2" id="KW-1185">Reference proteome</keyword>
<dbReference type="Proteomes" id="UP000481583">
    <property type="component" value="Unassembled WGS sequence"/>
</dbReference>
<reference evidence="1 2" key="1">
    <citation type="submission" date="2020-02" db="EMBL/GenBank/DDBJ databases">
        <title>Whole-genome analyses of novel actinobacteria.</title>
        <authorList>
            <person name="Sahin N."/>
        </authorList>
    </citation>
    <scope>NUCLEOTIDE SEQUENCE [LARGE SCALE GENOMIC DNA]</scope>
    <source>
        <strain evidence="1 2">A7024</strain>
    </source>
</reference>
<protein>
    <recommendedName>
        <fullName evidence="3">VCBS repeat-containing protein</fullName>
    </recommendedName>
</protein>
<evidence type="ECO:0000313" key="1">
    <source>
        <dbReference type="EMBL" id="NGN64628.1"/>
    </source>
</evidence>
<accession>A0A6G4TZS7</accession>
<evidence type="ECO:0008006" key="3">
    <source>
        <dbReference type="Google" id="ProtNLM"/>
    </source>
</evidence>
<evidence type="ECO:0000313" key="2">
    <source>
        <dbReference type="Proteomes" id="UP000481583"/>
    </source>
</evidence>